<evidence type="ECO:0000313" key="2">
    <source>
        <dbReference type="Proteomes" id="UP000248961"/>
    </source>
</evidence>
<dbReference type="Proteomes" id="UP000248961">
    <property type="component" value="Unassembled WGS sequence"/>
</dbReference>
<name>A0A395I0Y2_ASPHC</name>
<reference evidence="1 2" key="1">
    <citation type="submission" date="2018-02" db="EMBL/GenBank/DDBJ databases">
        <title>The genomes of Aspergillus section Nigri reveals drivers in fungal speciation.</title>
        <authorList>
            <consortium name="DOE Joint Genome Institute"/>
            <person name="Vesth T.C."/>
            <person name="Nybo J."/>
            <person name="Theobald S."/>
            <person name="Brandl J."/>
            <person name="Frisvad J.C."/>
            <person name="Nielsen K.F."/>
            <person name="Lyhne E.K."/>
            <person name="Kogle M.E."/>
            <person name="Kuo A."/>
            <person name="Riley R."/>
            <person name="Clum A."/>
            <person name="Nolan M."/>
            <person name="Lipzen A."/>
            <person name="Salamov A."/>
            <person name="Henrissat B."/>
            <person name="Wiebenga A."/>
            <person name="De vries R.P."/>
            <person name="Grigoriev I.V."/>
            <person name="Mortensen U.H."/>
            <person name="Andersen M.R."/>
            <person name="Baker S.E."/>
        </authorList>
    </citation>
    <scope>NUCLEOTIDE SEQUENCE [LARGE SCALE GENOMIC DNA]</scope>
    <source>
        <strain evidence="1 2">CBS 101889</strain>
    </source>
</reference>
<evidence type="ECO:0000313" key="1">
    <source>
        <dbReference type="EMBL" id="RAL13587.1"/>
    </source>
</evidence>
<dbReference type="RefSeq" id="XP_025552741.1">
    <property type="nucleotide sequence ID" value="XM_025696274.1"/>
</dbReference>
<dbReference type="OrthoDB" id="4392610at2759"/>
<accession>A0A395I0Y2</accession>
<dbReference type="EMBL" id="KZ824278">
    <property type="protein sequence ID" value="RAL13587.1"/>
    <property type="molecule type" value="Genomic_DNA"/>
</dbReference>
<sequence length="141" mass="16125">MVSPMKSVKSLGDPEAVVDAYRQLYRHGLKAVNYSTPARYVLRNTLRSSFRSSPPTNLDLQRVANTVQFLQRAAEFAGIEHKILKNMLIMKYWQTPYIGRDLRPIRGMKMDPADPKIKEDANQQFKLTLKLLNESLGTCLV</sequence>
<organism evidence="1 2">
    <name type="scientific">Aspergillus homomorphus (strain CBS 101889)</name>
    <dbReference type="NCBI Taxonomy" id="1450537"/>
    <lineage>
        <taxon>Eukaryota</taxon>
        <taxon>Fungi</taxon>
        <taxon>Dikarya</taxon>
        <taxon>Ascomycota</taxon>
        <taxon>Pezizomycotina</taxon>
        <taxon>Eurotiomycetes</taxon>
        <taxon>Eurotiomycetidae</taxon>
        <taxon>Eurotiales</taxon>
        <taxon>Aspergillaceae</taxon>
        <taxon>Aspergillus</taxon>
        <taxon>Aspergillus subgen. Circumdati</taxon>
    </lineage>
</organism>
<dbReference type="GeneID" id="37200563"/>
<dbReference type="VEuPathDB" id="FungiDB:BO97DRAFT_413185"/>
<protein>
    <submittedName>
        <fullName evidence="1">DUF1763-domain-containing protein</fullName>
    </submittedName>
</protein>
<proteinExistence type="predicted"/>
<dbReference type="STRING" id="1450537.A0A395I0Y2"/>
<dbReference type="AlphaFoldDB" id="A0A395I0Y2"/>
<gene>
    <name evidence="1" type="ORF">BO97DRAFT_413185</name>
</gene>
<keyword evidence="2" id="KW-1185">Reference proteome</keyword>